<dbReference type="EMBL" id="EU930230">
    <property type="protein sequence ID" value="ACH56858.1"/>
    <property type="molecule type" value="mRNA"/>
</dbReference>
<sequence length="130" mass="15078">MRVILLLLFISTLIVSLQCSKFGDKLRKFFKIPPKVKAGPKGGPKYSKSVGKTIRPQDDPLHLDAFDVAAIQNEIKFQKQLDVQKKLYRAKQPPVRHTGYLTDKDLYEVVKQIQFEKKYDIRGSMPRRFN</sequence>
<feature type="chain" id="PRO_5002836495" evidence="1">
    <location>
        <begin position="20"/>
        <end position="130"/>
    </location>
</feature>
<dbReference type="AlphaFoldDB" id="B5M0P4"/>
<feature type="signal peptide" evidence="1">
    <location>
        <begin position="1"/>
        <end position="19"/>
    </location>
</feature>
<evidence type="ECO:0000313" key="2">
    <source>
        <dbReference type="EMBL" id="ACH56858.1"/>
    </source>
</evidence>
<organism evidence="2">
    <name type="scientific">Simulium vittatum</name>
    <name type="common">Striped black fly</name>
    <dbReference type="NCBI Taxonomy" id="7192"/>
    <lineage>
        <taxon>Eukaryota</taxon>
        <taxon>Metazoa</taxon>
        <taxon>Ecdysozoa</taxon>
        <taxon>Arthropoda</taxon>
        <taxon>Hexapoda</taxon>
        <taxon>Insecta</taxon>
        <taxon>Pterygota</taxon>
        <taxon>Neoptera</taxon>
        <taxon>Endopterygota</taxon>
        <taxon>Diptera</taxon>
        <taxon>Nematocera</taxon>
        <taxon>Chironomoidea</taxon>
        <taxon>Simuliidae</taxon>
        <taxon>Simulium</taxon>
    </lineage>
</organism>
<reference evidence="2" key="1">
    <citation type="journal article" date="2009" name="J. Proteome Res.">
        <title>Insight into the sialome of the Black Fly, Simulium vittatum.</title>
        <authorList>
            <person name="Andersen J.F."/>
            <person name="Pham V.M."/>
            <person name="Meng Z."/>
            <person name="Champagne D.E."/>
            <person name="Ribeiro J.M."/>
        </authorList>
    </citation>
    <scope>NUCLEOTIDE SEQUENCE</scope>
    <source>
        <tissue evidence="2">Salivary glands</tissue>
    </source>
</reference>
<accession>B5M0P4</accession>
<keyword evidence="1" id="KW-0732">Signal</keyword>
<evidence type="ECO:0000256" key="1">
    <source>
        <dbReference type="SAM" id="SignalP"/>
    </source>
</evidence>
<name>B5M0P4_SIMVI</name>
<protein>
    <submittedName>
        <fullName evidence="2">Hypothetical secreted protein</fullName>
    </submittedName>
</protein>
<proteinExistence type="evidence at transcript level"/>